<reference evidence="3" key="1">
    <citation type="journal article" date="2014" name="Proc. Natl. Acad. Sci. U.S.A.">
        <title>Extensive sampling of basidiomycete genomes demonstrates inadequacy of the white-rot/brown-rot paradigm for wood decay fungi.</title>
        <authorList>
            <person name="Riley R."/>
            <person name="Salamov A.A."/>
            <person name="Brown D.W."/>
            <person name="Nagy L.G."/>
            <person name="Floudas D."/>
            <person name="Held B.W."/>
            <person name="Levasseur A."/>
            <person name="Lombard V."/>
            <person name="Morin E."/>
            <person name="Otillar R."/>
            <person name="Lindquist E.A."/>
            <person name="Sun H."/>
            <person name="LaButti K.M."/>
            <person name="Schmutz J."/>
            <person name="Jabbour D."/>
            <person name="Luo H."/>
            <person name="Baker S.E."/>
            <person name="Pisabarro A.G."/>
            <person name="Walton J.D."/>
            <person name="Blanchette R.A."/>
            <person name="Henrissat B."/>
            <person name="Martin F."/>
            <person name="Cullen D."/>
            <person name="Hibbett D.S."/>
            <person name="Grigoriev I.V."/>
        </authorList>
    </citation>
    <scope>NUCLEOTIDE SEQUENCE [LARGE SCALE GENOMIC DNA]</scope>
    <source>
        <strain evidence="3">FD-172 SS1</strain>
    </source>
</reference>
<evidence type="ECO:0000256" key="1">
    <source>
        <dbReference type="SAM" id="MobiDB-lite"/>
    </source>
</evidence>
<sequence>MSFAVGVGRHLLTHPLPATLGKRSISLHHSSHPNHHERSMTDKTAARAALGRLSATPFGQGSTLGVPDRKAGRCRRSSPTELCGSSCTTSGTRVFAIAHAVAVSDEKHADAMGLDTLASAAQLSLLSTAIIVNHASAIIVLICTSRSVTISGLDNATAHQHA</sequence>
<organism evidence="2 3">
    <name type="scientific">Botryobasidium botryosum (strain FD-172 SS1)</name>
    <dbReference type="NCBI Taxonomy" id="930990"/>
    <lineage>
        <taxon>Eukaryota</taxon>
        <taxon>Fungi</taxon>
        <taxon>Dikarya</taxon>
        <taxon>Basidiomycota</taxon>
        <taxon>Agaricomycotina</taxon>
        <taxon>Agaricomycetes</taxon>
        <taxon>Cantharellales</taxon>
        <taxon>Botryobasidiaceae</taxon>
        <taxon>Botryobasidium</taxon>
    </lineage>
</organism>
<dbReference type="HOGENOM" id="CLU_1635107_0_0_1"/>
<proteinExistence type="predicted"/>
<accession>A0A067MLF3</accession>
<evidence type="ECO:0000313" key="2">
    <source>
        <dbReference type="EMBL" id="KDQ12717.1"/>
    </source>
</evidence>
<gene>
    <name evidence="2" type="ORF">BOTBODRAFT_176145</name>
</gene>
<evidence type="ECO:0000313" key="3">
    <source>
        <dbReference type="Proteomes" id="UP000027195"/>
    </source>
</evidence>
<protein>
    <submittedName>
        <fullName evidence="2">Uncharacterized protein</fullName>
    </submittedName>
</protein>
<dbReference type="EMBL" id="KL198048">
    <property type="protein sequence ID" value="KDQ12717.1"/>
    <property type="molecule type" value="Genomic_DNA"/>
</dbReference>
<feature type="region of interest" description="Disordered" evidence="1">
    <location>
        <begin position="55"/>
        <end position="77"/>
    </location>
</feature>
<dbReference type="Proteomes" id="UP000027195">
    <property type="component" value="Unassembled WGS sequence"/>
</dbReference>
<keyword evidence="3" id="KW-1185">Reference proteome</keyword>
<dbReference type="AlphaFoldDB" id="A0A067MLF3"/>
<dbReference type="InParanoid" id="A0A067MLF3"/>
<name>A0A067MLF3_BOTB1</name>